<dbReference type="EMBL" id="JACHXK010000027">
    <property type="protein sequence ID" value="MBB3114167.1"/>
    <property type="molecule type" value="Genomic_DNA"/>
</dbReference>
<keyword evidence="10" id="KW-0902">Two-component regulatory system</keyword>
<dbReference type="GO" id="GO:0005886">
    <property type="term" value="C:plasma membrane"/>
    <property type="evidence" value="ECO:0007669"/>
    <property type="project" value="UniProtKB-SubCell"/>
</dbReference>
<accession>A0A7W5B4L7</accession>
<evidence type="ECO:0000256" key="2">
    <source>
        <dbReference type="ARBA" id="ARBA00004651"/>
    </source>
</evidence>
<evidence type="ECO:0000256" key="7">
    <source>
        <dbReference type="ARBA" id="ARBA00022741"/>
    </source>
</evidence>
<feature type="domain" description="HAMP" evidence="14">
    <location>
        <begin position="352"/>
        <end position="404"/>
    </location>
</feature>
<evidence type="ECO:0000256" key="10">
    <source>
        <dbReference type="ARBA" id="ARBA00023012"/>
    </source>
</evidence>
<evidence type="ECO:0000259" key="14">
    <source>
        <dbReference type="PROSITE" id="PS50885"/>
    </source>
</evidence>
<evidence type="ECO:0000256" key="5">
    <source>
        <dbReference type="ARBA" id="ARBA00022553"/>
    </source>
</evidence>
<comment type="subcellular location">
    <subcellularLocation>
        <location evidence="2">Cell membrane</location>
        <topology evidence="2">Multi-pass membrane protein</topology>
    </subcellularLocation>
</comment>
<dbReference type="GO" id="GO:0005524">
    <property type="term" value="F:ATP binding"/>
    <property type="evidence" value="ECO:0007669"/>
    <property type="project" value="UniProtKB-KW"/>
</dbReference>
<dbReference type="SMART" id="SM00387">
    <property type="entry name" value="HATPase_c"/>
    <property type="match status" value="1"/>
</dbReference>
<comment type="catalytic activity">
    <reaction evidence="1">
        <text>ATP + protein L-histidine = ADP + protein N-phospho-L-histidine.</text>
        <dbReference type="EC" id="2.7.13.3"/>
    </reaction>
</comment>
<dbReference type="PROSITE" id="PS50109">
    <property type="entry name" value="HIS_KIN"/>
    <property type="match status" value="1"/>
</dbReference>
<evidence type="ECO:0000256" key="6">
    <source>
        <dbReference type="ARBA" id="ARBA00022679"/>
    </source>
</evidence>
<sequence>MAFFRRLNDRLIQMKMRSKLILFFVLLISLPSAINGFISYKASTDIIVNNARDSIEEIVRKNNAVTDIIFRHIEERTISLISDPDLFALFDRPRPQSDQELVQMDRKATAILNKYFGHEQDLYTAQLVTSYFSFGSGNAPYTTNSPFVSVSHEGFVQSSIYREVTERRGSLIWIPTYDLTRAYNQSQLYSMDPKFRLVFSSARVINCSPIIDGVSYTWPQTVERPVLLINFNEDFYSKVVEQSLLVDDAYFYVVSKSGLIVTHPDIAKLGTRDSNGWFKTEFTAASGTSLVEENGEDVLIGYDISQVTDWVTVAVVPYKQLIRNLPTVRYMDLMTAAAMTIVAIFIAFMISDWLTKPIKKLLVAIQLTGAGDFNTKIKEHSQFEFRILIKKFNQMNERIQGLIKENYESTLREKEAEIMALNLQLNPHFLYNTLNIINWMAIDRDEKEISKMIVSLSTMLQFTVNNKQEIVPLRDDLEWLRSYTHIMENRYDGVFKVVYELDDIPGDCKVPKLFLQPIVENAIIHGFESLEQGGFIRISGEHDGERLRFVVHDNGKGMSALQVQSLLASERAGIGVQNVAKRIRLLYGDAAKLDIKSEEGTGTAVTIIIPLVR</sequence>
<keyword evidence="9" id="KW-0067">ATP-binding</keyword>
<dbReference type="InterPro" id="IPR050640">
    <property type="entry name" value="Bact_2-comp_sensor_kinase"/>
</dbReference>
<feature type="transmembrane region" description="Helical" evidence="12">
    <location>
        <begin position="330"/>
        <end position="350"/>
    </location>
</feature>
<evidence type="ECO:0000256" key="11">
    <source>
        <dbReference type="ARBA" id="ARBA00023136"/>
    </source>
</evidence>
<evidence type="ECO:0000256" key="3">
    <source>
        <dbReference type="ARBA" id="ARBA00012438"/>
    </source>
</evidence>
<feature type="domain" description="Histidine kinase" evidence="13">
    <location>
        <begin position="515"/>
        <end position="613"/>
    </location>
</feature>
<dbReference type="Pfam" id="PF02518">
    <property type="entry name" value="HATPase_c"/>
    <property type="match status" value="1"/>
</dbReference>
<keyword evidence="12" id="KW-0812">Transmembrane</keyword>
<dbReference type="SMART" id="SM00304">
    <property type="entry name" value="HAMP"/>
    <property type="match status" value="1"/>
</dbReference>
<keyword evidence="11 12" id="KW-0472">Membrane</keyword>
<dbReference type="InterPro" id="IPR010559">
    <property type="entry name" value="Sig_transdc_His_kin_internal"/>
</dbReference>
<dbReference type="RefSeq" id="WP_183604219.1">
    <property type="nucleotide sequence ID" value="NZ_JACHXK010000027.1"/>
</dbReference>
<protein>
    <recommendedName>
        <fullName evidence="3">histidine kinase</fullName>
        <ecNumber evidence="3">2.7.13.3</ecNumber>
    </recommendedName>
</protein>
<dbReference type="SUPFAM" id="SSF55874">
    <property type="entry name" value="ATPase domain of HSP90 chaperone/DNA topoisomerase II/histidine kinase"/>
    <property type="match status" value="1"/>
</dbReference>
<dbReference type="PANTHER" id="PTHR34220:SF7">
    <property type="entry name" value="SENSOR HISTIDINE KINASE YPDA"/>
    <property type="match status" value="1"/>
</dbReference>
<name>A0A7W5B4L7_9BACL</name>
<dbReference type="PANTHER" id="PTHR34220">
    <property type="entry name" value="SENSOR HISTIDINE KINASE YPDA"/>
    <property type="match status" value="1"/>
</dbReference>
<dbReference type="Pfam" id="PF06580">
    <property type="entry name" value="His_kinase"/>
    <property type="match status" value="1"/>
</dbReference>
<evidence type="ECO:0000256" key="4">
    <source>
        <dbReference type="ARBA" id="ARBA00022475"/>
    </source>
</evidence>
<keyword evidence="16" id="KW-1185">Reference proteome</keyword>
<evidence type="ECO:0000256" key="12">
    <source>
        <dbReference type="SAM" id="Phobius"/>
    </source>
</evidence>
<dbReference type="Proteomes" id="UP000570361">
    <property type="component" value="Unassembled WGS sequence"/>
</dbReference>
<organism evidence="15 16">
    <name type="scientific">Paenibacillus phyllosphaerae</name>
    <dbReference type="NCBI Taxonomy" id="274593"/>
    <lineage>
        <taxon>Bacteria</taxon>
        <taxon>Bacillati</taxon>
        <taxon>Bacillota</taxon>
        <taxon>Bacilli</taxon>
        <taxon>Bacillales</taxon>
        <taxon>Paenibacillaceae</taxon>
        <taxon>Paenibacillus</taxon>
    </lineage>
</organism>
<dbReference type="SUPFAM" id="SSF158472">
    <property type="entry name" value="HAMP domain-like"/>
    <property type="match status" value="1"/>
</dbReference>
<dbReference type="CDD" id="cd06225">
    <property type="entry name" value="HAMP"/>
    <property type="match status" value="1"/>
</dbReference>
<proteinExistence type="predicted"/>
<dbReference type="InterPro" id="IPR003594">
    <property type="entry name" value="HATPase_dom"/>
</dbReference>
<dbReference type="PROSITE" id="PS50885">
    <property type="entry name" value="HAMP"/>
    <property type="match status" value="1"/>
</dbReference>
<keyword evidence="8 15" id="KW-0418">Kinase</keyword>
<evidence type="ECO:0000256" key="1">
    <source>
        <dbReference type="ARBA" id="ARBA00000085"/>
    </source>
</evidence>
<keyword evidence="6 15" id="KW-0808">Transferase</keyword>
<keyword evidence="12" id="KW-1133">Transmembrane helix</keyword>
<dbReference type="CDD" id="cd12912">
    <property type="entry name" value="PDC2_MCP_like"/>
    <property type="match status" value="1"/>
</dbReference>
<evidence type="ECO:0000313" key="16">
    <source>
        <dbReference type="Proteomes" id="UP000570361"/>
    </source>
</evidence>
<dbReference type="Gene3D" id="3.30.450.20">
    <property type="entry name" value="PAS domain"/>
    <property type="match status" value="1"/>
</dbReference>
<evidence type="ECO:0000256" key="8">
    <source>
        <dbReference type="ARBA" id="ARBA00022777"/>
    </source>
</evidence>
<keyword evidence="5" id="KW-0597">Phosphoprotein</keyword>
<dbReference type="Gene3D" id="1.10.287.130">
    <property type="match status" value="1"/>
</dbReference>
<dbReference type="InterPro" id="IPR005467">
    <property type="entry name" value="His_kinase_dom"/>
</dbReference>
<gene>
    <name evidence="15" type="ORF">FHS18_006285</name>
</gene>
<keyword evidence="7" id="KW-0547">Nucleotide-binding</keyword>
<dbReference type="EC" id="2.7.13.3" evidence="3"/>
<dbReference type="InterPro" id="IPR036890">
    <property type="entry name" value="HATPase_C_sf"/>
</dbReference>
<reference evidence="15 16" key="1">
    <citation type="submission" date="2020-08" db="EMBL/GenBank/DDBJ databases">
        <title>Genomic Encyclopedia of Type Strains, Phase III (KMG-III): the genomes of soil and plant-associated and newly described type strains.</title>
        <authorList>
            <person name="Whitman W."/>
        </authorList>
    </citation>
    <scope>NUCLEOTIDE SEQUENCE [LARGE SCALE GENOMIC DNA]</scope>
    <source>
        <strain evidence="15 16">CECT 5862</strain>
    </source>
</reference>
<evidence type="ECO:0000259" key="13">
    <source>
        <dbReference type="PROSITE" id="PS50109"/>
    </source>
</evidence>
<evidence type="ECO:0000256" key="9">
    <source>
        <dbReference type="ARBA" id="ARBA00022840"/>
    </source>
</evidence>
<dbReference type="Pfam" id="PF00672">
    <property type="entry name" value="HAMP"/>
    <property type="match status" value="1"/>
</dbReference>
<evidence type="ECO:0000313" key="15">
    <source>
        <dbReference type="EMBL" id="MBB3114167.1"/>
    </source>
</evidence>
<dbReference type="GO" id="GO:0000155">
    <property type="term" value="F:phosphorelay sensor kinase activity"/>
    <property type="evidence" value="ECO:0007669"/>
    <property type="project" value="InterPro"/>
</dbReference>
<dbReference type="AlphaFoldDB" id="A0A7W5B4L7"/>
<keyword evidence="4" id="KW-1003">Cell membrane</keyword>
<comment type="caution">
    <text evidence="15">The sequence shown here is derived from an EMBL/GenBank/DDBJ whole genome shotgun (WGS) entry which is preliminary data.</text>
</comment>
<dbReference type="Gene3D" id="3.30.565.10">
    <property type="entry name" value="Histidine kinase-like ATPase, C-terminal domain"/>
    <property type="match status" value="1"/>
</dbReference>
<dbReference type="InterPro" id="IPR003660">
    <property type="entry name" value="HAMP_dom"/>
</dbReference>